<reference evidence="2 3" key="1">
    <citation type="submission" date="2021-06" db="EMBL/GenBank/DDBJ databases">
        <authorList>
            <person name="Kallberg Y."/>
            <person name="Tangrot J."/>
            <person name="Rosling A."/>
        </authorList>
    </citation>
    <scope>NUCLEOTIDE SEQUENCE [LARGE SCALE GENOMIC DNA]</scope>
    <source>
        <strain evidence="2 3">120-4 pot B 10/14</strain>
    </source>
</reference>
<sequence>SLKGHIQSSQHSQSYSGKTIVPLTSDLSRPRQSSQSYSGCDLAQLTQTPKSEHFKFSSDEEKSQKNLKVAIDKQHLCQLPARGDNRLYNIQIDCNQLILRNIIQENPSLYLDEIILQMKARTGKHVSISTIWRSQEQNELLRSAFMARVGPQYTSDQLVFLDESYKDLPQINTFPHAKSVLILDNARIHHDDG</sequence>
<name>A0ABN7VN83_GIGMA</name>
<evidence type="ECO:0000313" key="3">
    <source>
        <dbReference type="Proteomes" id="UP000789901"/>
    </source>
</evidence>
<dbReference type="EMBL" id="CAJVQB010018378">
    <property type="protein sequence ID" value="CAG8787444.1"/>
    <property type="molecule type" value="Genomic_DNA"/>
</dbReference>
<evidence type="ECO:0000313" key="2">
    <source>
        <dbReference type="EMBL" id="CAG8787444.1"/>
    </source>
</evidence>
<feature type="non-terminal residue" evidence="2">
    <location>
        <position position="1"/>
    </location>
</feature>
<comment type="caution">
    <text evidence="2">The sequence shown here is derived from an EMBL/GenBank/DDBJ whole genome shotgun (WGS) entry which is preliminary data.</text>
</comment>
<organism evidence="2 3">
    <name type="scientific">Gigaspora margarita</name>
    <dbReference type="NCBI Taxonomy" id="4874"/>
    <lineage>
        <taxon>Eukaryota</taxon>
        <taxon>Fungi</taxon>
        <taxon>Fungi incertae sedis</taxon>
        <taxon>Mucoromycota</taxon>
        <taxon>Glomeromycotina</taxon>
        <taxon>Glomeromycetes</taxon>
        <taxon>Diversisporales</taxon>
        <taxon>Gigasporaceae</taxon>
        <taxon>Gigaspora</taxon>
    </lineage>
</organism>
<gene>
    <name evidence="2" type="ORF">GMARGA_LOCUS20683</name>
</gene>
<feature type="region of interest" description="Disordered" evidence="1">
    <location>
        <begin position="1"/>
        <end position="42"/>
    </location>
</feature>
<dbReference type="Proteomes" id="UP000789901">
    <property type="component" value="Unassembled WGS sequence"/>
</dbReference>
<feature type="compositionally biased region" description="Low complexity" evidence="1">
    <location>
        <begin position="7"/>
        <end position="16"/>
    </location>
</feature>
<proteinExistence type="predicted"/>
<accession>A0ABN7VN83</accession>
<keyword evidence="3" id="KW-1185">Reference proteome</keyword>
<feature type="compositionally biased region" description="Polar residues" evidence="1">
    <location>
        <begin position="25"/>
        <end position="42"/>
    </location>
</feature>
<evidence type="ECO:0000256" key="1">
    <source>
        <dbReference type="SAM" id="MobiDB-lite"/>
    </source>
</evidence>
<protein>
    <submittedName>
        <fullName evidence="2">41759_t:CDS:1</fullName>
    </submittedName>
</protein>